<sequence>MRGLLPLKQKHSRQFSRYSGQLMKTIWQGVQQVMDFVAGLK</sequence>
<proteinExistence type="predicted"/>
<gene>
    <name evidence="1" type="ORF">AWB79_02614</name>
</gene>
<dbReference type="EMBL" id="FCOA02000007">
    <property type="protein sequence ID" value="SAK59394.1"/>
    <property type="molecule type" value="Genomic_DNA"/>
</dbReference>
<dbReference type="AlphaFoldDB" id="A0A158ANI5"/>
<protein>
    <recommendedName>
        <fullName evidence="3">Transposase</fullName>
    </recommendedName>
</protein>
<evidence type="ECO:0000313" key="2">
    <source>
        <dbReference type="Proteomes" id="UP000054851"/>
    </source>
</evidence>
<evidence type="ECO:0000313" key="1">
    <source>
        <dbReference type="EMBL" id="SAK59394.1"/>
    </source>
</evidence>
<evidence type="ECO:0008006" key="3">
    <source>
        <dbReference type="Google" id="ProtNLM"/>
    </source>
</evidence>
<dbReference type="Proteomes" id="UP000054851">
    <property type="component" value="Unassembled WGS sequence"/>
</dbReference>
<organism evidence="1 2">
    <name type="scientific">Caballeronia hypogeia</name>
    <dbReference type="NCBI Taxonomy" id="1777140"/>
    <lineage>
        <taxon>Bacteria</taxon>
        <taxon>Pseudomonadati</taxon>
        <taxon>Pseudomonadota</taxon>
        <taxon>Betaproteobacteria</taxon>
        <taxon>Burkholderiales</taxon>
        <taxon>Burkholderiaceae</taxon>
        <taxon>Caballeronia</taxon>
    </lineage>
</organism>
<accession>A0A158ANI5</accession>
<name>A0A158ANI5_9BURK</name>
<keyword evidence="2" id="KW-1185">Reference proteome</keyword>
<comment type="caution">
    <text evidence="1">The sequence shown here is derived from an EMBL/GenBank/DDBJ whole genome shotgun (WGS) entry which is preliminary data.</text>
</comment>
<reference evidence="1" key="1">
    <citation type="submission" date="2016-01" db="EMBL/GenBank/DDBJ databases">
        <authorList>
            <person name="Peeters C."/>
        </authorList>
    </citation>
    <scope>NUCLEOTIDE SEQUENCE</scope>
    <source>
        <strain evidence="1">LMG 29322</strain>
    </source>
</reference>